<dbReference type="AlphaFoldDB" id="I3T968"/>
<dbReference type="EMBL" id="BT149266">
    <property type="protein sequence ID" value="AFK49060.1"/>
    <property type="molecule type" value="mRNA"/>
</dbReference>
<accession>I3T968</accession>
<organism evidence="1">
    <name type="scientific">Medicago truncatula</name>
    <name type="common">Barrel medic</name>
    <name type="synonym">Medicago tribuloides</name>
    <dbReference type="NCBI Taxonomy" id="3880"/>
    <lineage>
        <taxon>Eukaryota</taxon>
        <taxon>Viridiplantae</taxon>
        <taxon>Streptophyta</taxon>
        <taxon>Embryophyta</taxon>
        <taxon>Tracheophyta</taxon>
        <taxon>Spermatophyta</taxon>
        <taxon>Magnoliopsida</taxon>
        <taxon>eudicotyledons</taxon>
        <taxon>Gunneridae</taxon>
        <taxon>Pentapetalae</taxon>
        <taxon>rosids</taxon>
        <taxon>fabids</taxon>
        <taxon>Fabales</taxon>
        <taxon>Fabaceae</taxon>
        <taxon>Papilionoideae</taxon>
        <taxon>50 kb inversion clade</taxon>
        <taxon>NPAAA clade</taxon>
        <taxon>Hologalegina</taxon>
        <taxon>IRL clade</taxon>
        <taxon>Trifolieae</taxon>
        <taxon>Medicago</taxon>
    </lineage>
</organism>
<protein>
    <submittedName>
        <fullName evidence="1">Uncharacterized protein</fullName>
    </submittedName>
</protein>
<name>I3T968_MEDTR</name>
<evidence type="ECO:0000313" key="1">
    <source>
        <dbReference type="EMBL" id="AFK49060.1"/>
    </source>
</evidence>
<proteinExistence type="evidence at transcript level"/>
<sequence>MFLNNFLKFIITNSTRNVTNVEFSKSRRINRGLFRRNNKVFSKTTCRNDKRRRCCCFGF</sequence>
<reference evidence="1" key="1">
    <citation type="submission" date="2012-05" db="EMBL/GenBank/DDBJ databases">
        <authorList>
            <person name="Krishnakumar V."/>
            <person name="Cheung F."/>
            <person name="Xiao Y."/>
            <person name="Chan A."/>
            <person name="Moskal W.A."/>
            <person name="Town C.D."/>
        </authorList>
    </citation>
    <scope>NUCLEOTIDE SEQUENCE</scope>
</reference>